<sequence>MTVHQHLKWIFSATCLAVLPGCAPAEQTAHAAVAEIQPLAIDPKRFIENAEKDMEHSSEIAGRAKWIYANFITEDTAALVSEAGRIYTEKAVRYASDAAALDNSKLSTVEQRKLEMLKRAITLPSPADPSKSQRLANLGTELNGLYGKGRFCLSQDNCLSQPQLSSIMANSRDPEQLKQVWQGWREIAKPMRALFTEQVQLANEGALALGYNDVGELWRSKYDMPAQQFPQQLDALWEEVKPLYESLHCYVRGELNQNYGDNVVPPRSPIPAHLLGNMWAQQWGAIYPIVAPKETPGADYDLTELLNANGYDEITMVQQAERFFTSMGFEPLPQTFWQRSLFVEPQDRHVVCHASAWDLDNKDDIRIKMCIRKNGEDFNVIHHELGHNIYQRAYKDQPFLFKGSANDGFHEAIGDVISLSLGPNYLKQIGLIDKQPSAEADIGLLLRQALDKVAFLPFGLMIDQWRWQVFSGEITPENYNQSWWQLRQHYQGVMAPVARTEADFDPGAKYHIPASVPYSRYFLAHILQFQFFQALCKEAGYEGPIHRCSIYNSKKAGAKLNNMLEMGLSEPWPKALASITGNEQMSGQALLNYFAPLQQWLDLQNEAADRQCGW</sequence>
<feature type="binding site" evidence="9">
    <location>
        <position position="387"/>
    </location>
    <ligand>
        <name>Zn(2+)</name>
        <dbReference type="ChEBI" id="CHEBI:29105"/>
        <label>2</label>
        <note>catalytic</note>
    </ligand>
</feature>
<dbReference type="PANTHER" id="PTHR10514:SF27">
    <property type="entry name" value="ANGIOTENSIN-CONVERTING ENZYME"/>
    <property type="match status" value="1"/>
</dbReference>
<keyword evidence="11" id="KW-1185">Reference proteome</keyword>
<feature type="binding site" evidence="9">
    <location>
        <position position="411"/>
    </location>
    <ligand>
        <name>Zn(2+)</name>
        <dbReference type="ChEBI" id="CHEBI:29105"/>
        <label>2</label>
        <note>catalytic</note>
    </ligand>
</feature>
<keyword evidence="7" id="KW-0862">Zinc</keyword>
<feature type="binding site" evidence="7">
    <location>
        <position position="411"/>
    </location>
    <ligand>
        <name>Zn(2+)</name>
        <dbReference type="ChEBI" id="CHEBI:29105"/>
        <label>1</label>
        <note>catalytic</note>
    </ligand>
</feature>
<dbReference type="CDD" id="cd06461">
    <property type="entry name" value="M2_ACE"/>
    <property type="match status" value="1"/>
</dbReference>
<dbReference type="FunFam" id="1.10.1370.30:FF:000005">
    <property type="entry name" value="Angiotensin-converting enzyme"/>
    <property type="match status" value="1"/>
</dbReference>
<keyword evidence="3" id="KW-0325">Glycoprotein</keyword>
<evidence type="ECO:0000313" key="11">
    <source>
        <dbReference type="Proteomes" id="UP000501602"/>
    </source>
</evidence>
<evidence type="ECO:0000256" key="3">
    <source>
        <dbReference type="ARBA" id="ARBA00023180"/>
    </source>
</evidence>
<feature type="binding site" evidence="6">
    <location>
        <position position="222"/>
    </location>
    <ligand>
        <name>chloride</name>
        <dbReference type="ChEBI" id="CHEBI:17996"/>
        <label>1</label>
    </ligand>
</feature>
<evidence type="ECO:0000256" key="2">
    <source>
        <dbReference type="ARBA" id="ARBA00023157"/>
    </source>
</evidence>
<dbReference type="GO" id="GO:0008241">
    <property type="term" value="F:peptidyl-dipeptidase activity"/>
    <property type="evidence" value="ECO:0007669"/>
    <property type="project" value="InterPro"/>
</dbReference>
<dbReference type="EMBL" id="CP051180">
    <property type="protein sequence ID" value="QIZ78823.1"/>
    <property type="molecule type" value="Genomic_DNA"/>
</dbReference>
<reference evidence="10 11" key="1">
    <citation type="submission" date="2020-04" db="EMBL/GenBank/DDBJ databases">
        <title>Ferrimonas sp. S7 isolated from sea water.</title>
        <authorList>
            <person name="Bae S.S."/>
            <person name="Baek K."/>
        </authorList>
    </citation>
    <scope>NUCLEOTIDE SEQUENCE [LARGE SCALE GENOMIC DNA]</scope>
    <source>
        <strain evidence="10 11">S7</strain>
    </source>
</reference>
<feature type="disulfide bond" evidence="8">
    <location>
        <begin position="536"/>
        <end position="548"/>
    </location>
</feature>
<feature type="disulfide bond" evidence="8">
    <location>
        <begin position="352"/>
        <end position="370"/>
    </location>
</feature>
<evidence type="ECO:0000256" key="6">
    <source>
        <dbReference type="PIRSR" id="PIRSR601548-2"/>
    </source>
</evidence>
<keyword evidence="7" id="KW-0479">Metal-binding</keyword>
<dbReference type="AlphaFoldDB" id="A0A6H1UKH8"/>
<accession>A0A6H1UKH8</accession>
<name>A0A6H1UKH8_9GAMM</name>
<evidence type="ECO:0000256" key="1">
    <source>
        <dbReference type="ARBA" id="ARBA00022729"/>
    </source>
</evidence>
<dbReference type="InterPro" id="IPR001548">
    <property type="entry name" value="Peptidase_M2"/>
</dbReference>
<dbReference type="GO" id="GO:0006508">
    <property type="term" value="P:proteolysis"/>
    <property type="evidence" value="ECO:0007669"/>
    <property type="project" value="InterPro"/>
</dbReference>
<dbReference type="SUPFAM" id="SSF55486">
    <property type="entry name" value="Metalloproteases ('zincins'), catalytic domain"/>
    <property type="match status" value="1"/>
</dbReference>
<evidence type="ECO:0000256" key="8">
    <source>
        <dbReference type="PIRSR" id="PIRSR601548-4"/>
    </source>
</evidence>
<dbReference type="Proteomes" id="UP000501602">
    <property type="component" value="Chromosome"/>
</dbReference>
<feature type="binding site" evidence="9">
    <location>
        <position position="383"/>
    </location>
    <ligand>
        <name>Zn(2+)</name>
        <dbReference type="ChEBI" id="CHEBI:29105"/>
        <label>2</label>
        <note>catalytic</note>
    </ligand>
</feature>
<gene>
    <name evidence="10" type="ORF">HER31_05360</name>
</gene>
<dbReference type="Gene3D" id="1.10.1370.30">
    <property type="match status" value="2"/>
</dbReference>
<dbReference type="GO" id="GO:0016020">
    <property type="term" value="C:membrane"/>
    <property type="evidence" value="ECO:0007669"/>
    <property type="project" value="InterPro"/>
</dbReference>
<dbReference type="Pfam" id="PF01401">
    <property type="entry name" value="Peptidase_M2"/>
    <property type="match status" value="1"/>
</dbReference>
<evidence type="ECO:0000256" key="7">
    <source>
        <dbReference type="PIRSR" id="PIRSR601548-3"/>
    </source>
</evidence>
<feature type="binding site" evidence="7">
    <location>
        <position position="383"/>
    </location>
    <ligand>
        <name>Zn(2+)</name>
        <dbReference type="ChEBI" id="CHEBI:29105"/>
        <label>1</label>
        <note>catalytic</note>
    </ligand>
</feature>
<dbReference type="PROSITE" id="PS52011">
    <property type="entry name" value="PEPTIDASE_M2"/>
    <property type="match status" value="1"/>
</dbReference>
<feature type="active site" description="Proton acceptor 1" evidence="4">
    <location>
        <position position="384"/>
    </location>
</feature>
<evidence type="ECO:0000313" key="10">
    <source>
        <dbReference type="EMBL" id="QIZ78823.1"/>
    </source>
</evidence>
<dbReference type="PANTHER" id="PTHR10514">
    <property type="entry name" value="ANGIOTENSIN-CONVERTING ENZYME"/>
    <property type="match status" value="1"/>
</dbReference>
<keyword evidence="2 8" id="KW-1015">Disulfide bond</keyword>
<evidence type="ECO:0000256" key="9">
    <source>
        <dbReference type="PIRSR" id="PIRSR601548-8"/>
    </source>
</evidence>
<feature type="binding site" evidence="6">
    <location>
        <position position="520"/>
    </location>
    <ligand>
        <name>chloride</name>
        <dbReference type="ChEBI" id="CHEBI:17996"/>
        <label>1</label>
    </ligand>
</feature>
<feature type="binding site" evidence="7">
    <location>
        <position position="387"/>
    </location>
    <ligand>
        <name>Zn(2+)</name>
        <dbReference type="ChEBI" id="CHEBI:29105"/>
        <label>1</label>
        <note>catalytic</note>
    </ligand>
</feature>
<dbReference type="GO" id="GO:0008237">
    <property type="term" value="F:metallopeptidase activity"/>
    <property type="evidence" value="ECO:0007669"/>
    <property type="project" value="InterPro"/>
</dbReference>
<dbReference type="PRINTS" id="PR00791">
    <property type="entry name" value="PEPDIPTASEA"/>
</dbReference>
<protein>
    <submittedName>
        <fullName evidence="10">M2 family metallopeptidase</fullName>
    </submittedName>
</protein>
<keyword evidence="1" id="KW-0732">Signal</keyword>
<feature type="active site" description="Proton donor 2" evidence="5">
    <location>
        <position position="511"/>
    </location>
</feature>
<evidence type="ECO:0000256" key="4">
    <source>
        <dbReference type="PIRSR" id="PIRSR601548-1"/>
    </source>
</evidence>
<evidence type="ECO:0000256" key="5">
    <source>
        <dbReference type="PIRSR" id="PIRSR601548-11"/>
    </source>
</evidence>
<feature type="active site" description="Proton acceptor 2" evidence="5">
    <location>
        <position position="384"/>
    </location>
</feature>
<organism evidence="10 11">
    <name type="scientific">Ferrimonas lipolytica</name>
    <dbReference type="NCBI Taxonomy" id="2724191"/>
    <lineage>
        <taxon>Bacteria</taxon>
        <taxon>Pseudomonadati</taxon>
        <taxon>Pseudomonadota</taxon>
        <taxon>Gammaproteobacteria</taxon>
        <taxon>Alteromonadales</taxon>
        <taxon>Ferrimonadaceae</taxon>
        <taxon>Ferrimonas</taxon>
    </lineage>
</organism>
<proteinExistence type="predicted"/>
<feature type="disulfide bond" evidence="8">
    <location>
        <begin position="152"/>
        <end position="158"/>
    </location>
</feature>
<feature type="active site" description="Proton donor 1" evidence="4">
    <location>
        <position position="511"/>
    </location>
</feature>
<dbReference type="KEGG" id="fes:HER31_05360"/>